<dbReference type="GO" id="GO:0050085">
    <property type="term" value="F:mannitol 2-dehydrogenase (NADP+) activity"/>
    <property type="evidence" value="ECO:0007669"/>
    <property type="project" value="UniProtKB-ARBA"/>
</dbReference>
<name>A0AAN6ZIG0_9PEZI</name>
<dbReference type="Proteomes" id="UP001304895">
    <property type="component" value="Unassembled WGS sequence"/>
</dbReference>
<dbReference type="Pfam" id="PF13561">
    <property type="entry name" value="adh_short_C2"/>
    <property type="match status" value="1"/>
</dbReference>
<evidence type="ECO:0000256" key="2">
    <source>
        <dbReference type="ARBA" id="ARBA00022857"/>
    </source>
</evidence>
<organism evidence="4 5">
    <name type="scientific">Trichocladium antarcticum</name>
    <dbReference type="NCBI Taxonomy" id="1450529"/>
    <lineage>
        <taxon>Eukaryota</taxon>
        <taxon>Fungi</taxon>
        <taxon>Dikarya</taxon>
        <taxon>Ascomycota</taxon>
        <taxon>Pezizomycotina</taxon>
        <taxon>Sordariomycetes</taxon>
        <taxon>Sordariomycetidae</taxon>
        <taxon>Sordariales</taxon>
        <taxon>Chaetomiaceae</taxon>
        <taxon>Trichocladium</taxon>
    </lineage>
</organism>
<comment type="similarity">
    <text evidence="1">Belongs to the short-chain dehydrogenases/reductases (SDR) family.</text>
</comment>
<dbReference type="PANTHER" id="PTHR43008">
    <property type="entry name" value="BENZIL REDUCTASE"/>
    <property type="match status" value="1"/>
</dbReference>
<dbReference type="InterPro" id="IPR002347">
    <property type="entry name" value="SDR_fam"/>
</dbReference>
<evidence type="ECO:0000313" key="4">
    <source>
        <dbReference type="EMBL" id="KAK4138636.1"/>
    </source>
</evidence>
<dbReference type="InterPro" id="IPR020904">
    <property type="entry name" value="Sc_DH/Rdtase_CS"/>
</dbReference>
<reference evidence="4" key="1">
    <citation type="journal article" date="2023" name="Mol. Phylogenet. Evol.">
        <title>Genome-scale phylogeny and comparative genomics of the fungal order Sordariales.</title>
        <authorList>
            <person name="Hensen N."/>
            <person name="Bonometti L."/>
            <person name="Westerberg I."/>
            <person name="Brannstrom I.O."/>
            <person name="Guillou S."/>
            <person name="Cros-Aarteil S."/>
            <person name="Calhoun S."/>
            <person name="Haridas S."/>
            <person name="Kuo A."/>
            <person name="Mondo S."/>
            <person name="Pangilinan J."/>
            <person name="Riley R."/>
            <person name="LaButti K."/>
            <person name="Andreopoulos B."/>
            <person name="Lipzen A."/>
            <person name="Chen C."/>
            <person name="Yan M."/>
            <person name="Daum C."/>
            <person name="Ng V."/>
            <person name="Clum A."/>
            <person name="Steindorff A."/>
            <person name="Ohm R.A."/>
            <person name="Martin F."/>
            <person name="Silar P."/>
            <person name="Natvig D.O."/>
            <person name="Lalanne C."/>
            <person name="Gautier V."/>
            <person name="Ament-Velasquez S.L."/>
            <person name="Kruys A."/>
            <person name="Hutchinson M.I."/>
            <person name="Powell A.J."/>
            <person name="Barry K."/>
            <person name="Miller A.N."/>
            <person name="Grigoriev I.V."/>
            <person name="Debuchy R."/>
            <person name="Gladieux P."/>
            <person name="Hiltunen Thoren M."/>
            <person name="Johannesson H."/>
        </authorList>
    </citation>
    <scope>NUCLEOTIDE SEQUENCE</scope>
    <source>
        <strain evidence="4">CBS 123565</strain>
    </source>
</reference>
<dbReference type="PANTHER" id="PTHR43008:SF13">
    <property type="entry name" value="L-XYLULOSE REDUCTASE-RELATED"/>
    <property type="match status" value="1"/>
</dbReference>
<sequence length="289" mass="31231">MQDGKFIHDKTVAPKSSRVMPLFSLKGKTAIVSGATAGIGFAVTQSLAEAGANVAIWYNSRQEEAEESAREIENDYGVKCRAYQVDVTTYSAVEDAVNSILPEFNNRLDVFIANSGVVWDGGPMLDGPLDMYSNVVSTNVDGVYYCARAAGLHFRRQKLEGTTLDGRPLDNFTTGSFVATASMSAHIVNVPQLQAAYNASKAAVRHLCRSLAVEWVGFARANSVSPGYIRTSISEFCAEETKRVWKDKIPMGREGEPEELKGAYLYLATDASSYTTGTDIAVDGGYCAS</sequence>
<evidence type="ECO:0000256" key="3">
    <source>
        <dbReference type="ARBA" id="ARBA00023002"/>
    </source>
</evidence>
<dbReference type="GO" id="GO:0050664">
    <property type="term" value="F:oxidoreductase activity, acting on NAD(P)H, oxygen as acceptor"/>
    <property type="evidence" value="ECO:0007669"/>
    <property type="project" value="TreeGrafter"/>
</dbReference>
<dbReference type="PRINTS" id="PR00081">
    <property type="entry name" value="GDHRDH"/>
</dbReference>
<reference evidence="4" key="2">
    <citation type="submission" date="2023-05" db="EMBL/GenBank/DDBJ databases">
        <authorList>
            <consortium name="Lawrence Berkeley National Laboratory"/>
            <person name="Steindorff A."/>
            <person name="Hensen N."/>
            <person name="Bonometti L."/>
            <person name="Westerberg I."/>
            <person name="Brannstrom I.O."/>
            <person name="Guillou S."/>
            <person name="Cros-Aarteil S."/>
            <person name="Calhoun S."/>
            <person name="Haridas S."/>
            <person name="Kuo A."/>
            <person name="Mondo S."/>
            <person name="Pangilinan J."/>
            <person name="Riley R."/>
            <person name="Labutti K."/>
            <person name="Andreopoulos B."/>
            <person name="Lipzen A."/>
            <person name="Chen C."/>
            <person name="Yanf M."/>
            <person name="Daum C."/>
            <person name="Ng V."/>
            <person name="Clum A."/>
            <person name="Ohm R."/>
            <person name="Martin F."/>
            <person name="Silar P."/>
            <person name="Natvig D."/>
            <person name="Lalanne C."/>
            <person name="Gautier V."/>
            <person name="Ament-Velasquez S.L."/>
            <person name="Kruys A."/>
            <person name="Hutchinson M.I."/>
            <person name="Powell A.J."/>
            <person name="Barry K."/>
            <person name="Miller A.N."/>
            <person name="Grigoriev I.V."/>
            <person name="Debuchy R."/>
            <person name="Gladieux P."/>
            <person name="Thoren M.H."/>
            <person name="Johannesson H."/>
        </authorList>
    </citation>
    <scope>NUCLEOTIDE SEQUENCE</scope>
    <source>
        <strain evidence="4">CBS 123565</strain>
    </source>
</reference>
<proteinExistence type="inferred from homology"/>
<evidence type="ECO:0000313" key="5">
    <source>
        <dbReference type="Proteomes" id="UP001304895"/>
    </source>
</evidence>
<dbReference type="AlphaFoldDB" id="A0AAN6ZIG0"/>
<keyword evidence="5" id="KW-1185">Reference proteome</keyword>
<dbReference type="EMBL" id="MU853401">
    <property type="protein sequence ID" value="KAK4138636.1"/>
    <property type="molecule type" value="Genomic_DNA"/>
</dbReference>
<comment type="caution">
    <text evidence="4">The sequence shown here is derived from an EMBL/GenBank/DDBJ whole genome shotgun (WGS) entry which is preliminary data.</text>
</comment>
<dbReference type="GO" id="GO:0019594">
    <property type="term" value="P:mannitol metabolic process"/>
    <property type="evidence" value="ECO:0007669"/>
    <property type="project" value="UniProtKB-ARBA"/>
</dbReference>
<keyword evidence="2" id="KW-0521">NADP</keyword>
<accession>A0AAN6ZIG0</accession>
<keyword evidence="3" id="KW-0560">Oxidoreductase</keyword>
<dbReference type="FunFam" id="3.40.50.720:FF:000090">
    <property type="entry name" value="NADP-dependent mannitol dehydrogenase"/>
    <property type="match status" value="1"/>
</dbReference>
<dbReference type="PROSITE" id="PS00061">
    <property type="entry name" value="ADH_SHORT"/>
    <property type="match status" value="1"/>
</dbReference>
<evidence type="ECO:0000256" key="1">
    <source>
        <dbReference type="ARBA" id="ARBA00006484"/>
    </source>
</evidence>
<gene>
    <name evidence="4" type="ORF">BT67DRAFT_368618</name>
</gene>
<dbReference type="Gene3D" id="3.40.50.720">
    <property type="entry name" value="NAD(P)-binding Rossmann-like Domain"/>
    <property type="match status" value="1"/>
</dbReference>
<dbReference type="SUPFAM" id="SSF51735">
    <property type="entry name" value="NAD(P)-binding Rossmann-fold domains"/>
    <property type="match status" value="1"/>
</dbReference>
<dbReference type="PRINTS" id="PR00080">
    <property type="entry name" value="SDRFAMILY"/>
</dbReference>
<protein>
    <submittedName>
        <fullName evidence="4">NAD(P)-binding protein</fullName>
    </submittedName>
</protein>
<dbReference type="InterPro" id="IPR036291">
    <property type="entry name" value="NAD(P)-bd_dom_sf"/>
</dbReference>